<sequence length="106" mass="11898">MPPLPIAEMRAMYQRNRTPEVRALLWEIARLQRTVRRAAQFADCFRLYDSMMSSSAGHIILAALRRELGEETCLVLGAIGAGEAAGEEIFDNVDTAIGRGARRRHR</sequence>
<dbReference type="Proteomes" id="UP000255505">
    <property type="component" value="Chromosome I"/>
</dbReference>
<name>A0A375IEL4_9BURK</name>
<evidence type="ECO:0000313" key="1">
    <source>
        <dbReference type="EMBL" id="SPK73037.1"/>
    </source>
</evidence>
<accession>A0A375IEL4</accession>
<protein>
    <submittedName>
        <fullName evidence="1">Uncharacterized protein</fullName>
    </submittedName>
</protein>
<dbReference type="EMBL" id="LT991976">
    <property type="protein sequence ID" value="SPK73037.1"/>
    <property type="molecule type" value="Genomic_DNA"/>
</dbReference>
<proteinExistence type="predicted"/>
<reference evidence="1 2" key="1">
    <citation type="submission" date="2018-01" db="EMBL/GenBank/DDBJ databases">
        <authorList>
            <person name="Gaut B.S."/>
            <person name="Morton B.R."/>
            <person name="Clegg M.T."/>
            <person name="Duvall M.R."/>
        </authorList>
    </citation>
    <scope>NUCLEOTIDE SEQUENCE [LARGE SCALE GENOMIC DNA]</scope>
    <source>
        <strain evidence="1">Cupriavidus taiwanensis LMG 19425</strain>
    </source>
</reference>
<organism evidence="1 2">
    <name type="scientific">Cupriavidus taiwanensis</name>
    <dbReference type="NCBI Taxonomy" id="164546"/>
    <lineage>
        <taxon>Bacteria</taxon>
        <taxon>Pseudomonadati</taxon>
        <taxon>Pseudomonadota</taxon>
        <taxon>Betaproteobacteria</taxon>
        <taxon>Burkholderiales</taxon>
        <taxon>Burkholderiaceae</taxon>
        <taxon>Cupriavidus</taxon>
    </lineage>
</organism>
<dbReference type="AlphaFoldDB" id="A0A375IEL4"/>
<gene>
    <name evidence="1" type="ORF">CT19425_90141</name>
</gene>
<evidence type="ECO:0000313" key="2">
    <source>
        <dbReference type="Proteomes" id="UP000255505"/>
    </source>
</evidence>